<reference evidence="1" key="1">
    <citation type="journal article" date="2013" name="Genetics">
        <title>The draft genome and transcriptome of Panagrellus redivivus are shaped by the harsh demands of a free-living lifestyle.</title>
        <authorList>
            <person name="Srinivasan J."/>
            <person name="Dillman A.R."/>
            <person name="Macchietto M.G."/>
            <person name="Heikkinen L."/>
            <person name="Lakso M."/>
            <person name="Fracchia K.M."/>
            <person name="Antoshechkin I."/>
            <person name="Mortazavi A."/>
            <person name="Wong G."/>
            <person name="Sternberg P.W."/>
        </authorList>
    </citation>
    <scope>NUCLEOTIDE SEQUENCE [LARGE SCALE GENOMIC DNA]</scope>
    <source>
        <strain evidence="1">MT8872</strain>
    </source>
</reference>
<dbReference type="PANTHER" id="PTHR47533:SF4">
    <property type="entry name" value="AB HYDROLASE-1 DOMAIN-CONTAINING PROTEIN"/>
    <property type="match status" value="1"/>
</dbReference>
<dbReference type="PANTHER" id="PTHR47533">
    <property type="entry name" value="PROTEIN CBG21859"/>
    <property type="match status" value="1"/>
</dbReference>
<organism evidence="1 2">
    <name type="scientific">Panagrellus redivivus</name>
    <name type="common">Microworm</name>
    <dbReference type="NCBI Taxonomy" id="6233"/>
    <lineage>
        <taxon>Eukaryota</taxon>
        <taxon>Metazoa</taxon>
        <taxon>Ecdysozoa</taxon>
        <taxon>Nematoda</taxon>
        <taxon>Chromadorea</taxon>
        <taxon>Rhabditida</taxon>
        <taxon>Tylenchina</taxon>
        <taxon>Panagrolaimomorpha</taxon>
        <taxon>Panagrolaimoidea</taxon>
        <taxon>Panagrolaimidae</taxon>
        <taxon>Panagrellus</taxon>
    </lineage>
</organism>
<name>A0A7E4V3A0_PANRE</name>
<keyword evidence="1" id="KW-1185">Reference proteome</keyword>
<accession>A0A7E4V3A0</accession>
<dbReference type="Gene3D" id="3.40.50.1820">
    <property type="entry name" value="alpha/beta hydrolase"/>
    <property type="match status" value="1"/>
</dbReference>
<proteinExistence type="predicted"/>
<dbReference type="WBParaSite" id="Pan_g1568.t1">
    <property type="protein sequence ID" value="Pan_g1568.t1"/>
    <property type="gene ID" value="Pan_g1568"/>
</dbReference>
<dbReference type="InterPro" id="IPR029058">
    <property type="entry name" value="AB_hydrolase_fold"/>
</dbReference>
<evidence type="ECO:0000313" key="2">
    <source>
        <dbReference type="WBParaSite" id="Pan_g1568.t1"/>
    </source>
</evidence>
<reference evidence="2" key="2">
    <citation type="submission" date="2020-10" db="UniProtKB">
        <authorList>
            <consortium name="WormBaseParasite"/>
        </authorList>
    </citation>
    <scope>IDENTIFICATION</scope>
</reference>
<dbReference type="SUPFAM" id="SSF53474">
    <property type="entry name" value="alpha/beta-Hydrolases"/>
    <property type="match status" value="1"/>
</dbReference>
<dbReference type="AlphaFoldDB" id="A0A7E4V3A0"/>
<evidence type="ECO:0000313" key="1">
    <source>
        <dbReference type="Proteomes" id="UP000492821"/>
    </source>
</evidence>
<dbReference type="Pfam" id="PF06342">
    <property type="entry name" value="DUF1057"/>
    <property type="match status" value="1"/>
</dbReference>
<dbReference type="InterPro" id="IPR010463">
    <property type="entry name" value="DUF1057"/>
</dbReference>
<dbReference type="Proteomes" id="UP000492821">
    <property type="component" value="Unassembled WGS sequence"/>
</dbReference>
<protein>
    <submittedName>
        <fullName evidence="2">AB hydrolase-1 domain-containing protein</fullName>
    </submittedName>
</protein>
<sequence>MLRSRCALSTLSNLNAPIFRIKFVNKPLSFDFVQQNSSLHHGFIRLQSNFGAALNEIPRHPRFIMTEEALHDKHIAKVFVNAKAEPNLYTLPVTVTTIAGEVVHVLAVFQDTKPEGSAKGTVVTAHGAPGSHKDFKYVYPKLEEQDVRVIGINFPGCGYTEYDERLKNDNHERVQFVQQIIEKLGIDEKLIFIGHSRGSENCLKMAVNNLDICSGFISVNPIGIRAHKGGRPVFFFEFLALLWRLTWLRWFARPLLLFIYQNVAKFKISDPDVCGVAVNLMSGLDYSDAIPFIGRFNDHSKTNVQGVLLYGGNDFLIERSVSKEFFGLFEDSVEVTSPIHGADPNATTEAIAALKAGHKTIGVFCKKDGHFLQKDKADLIVESVLTMLKAN</sequence>